<organism evidence="1">
    <name type="scientific">marine sediment metagenome</name>
    <dbReference type="NCBI Taxonomy" id="412755"/>
    <lineage>
        <taxon>unclassified sequences</taxon>
        <taxon>metagenomes</taxon>
        <taxon>ecological metagenomes</taxon>
    </lineage>
</organism>
<comment type="caution">
    <text evidence="1">The sequence shown here is derived from an EMBL/GenBank/DDBJ whole genome shotgun (WGS) entry which is preliminary data.</text>
</comment>
<name>X0Z7S6_9ZZZZ</name>
<proteinExistence type="predicted"/>
<dbReference type="AlphaFoldDB" id="X0Z7S6"/>
<reference evidence="1" key="1">
    <citation type="journal article" date="2014" name="Front. Microbiol.">
        <title>High frequency of phylogenetically diverse reductive dehalogenase-homologous genes in deep subseafloor sedimentary metagenomes.</title>
        <authorList>
            <person name="Kawai M."/>
            <person name="Futagami T."/>
            <person name="Toyoda A."/>
            <person name="Takaki Y."/>
            <person name="Nishi S."/>
            <person name="Hori S."/>
            <person name="Arai W."/>
            <person name="Tsubouchi T."/>
            <person name="Morono Y."/>
            <person name="Uchiyama I."/>
            <person name="Ito T."/>
            <person name="Fujiyama A."/>
            <person name="Inagaki F."/>
            <person name="Takami H."/>
        </authorList>
    </citation>
    <scope>NUCLEOTIDE SEQUENCE</scope>
    <source>
        <strain evidence="1">Expedition CK06-06</strain>
    </source>
</reference>
<sequence length="99" mass="10344">MRATGKVVSQFAEYNYSAALGAGVIYKPVAGTIIMTAEIATKQDLDIYDAAVPIKVGTDSMGANEYAWIGPIYCDGSDIGFKNVAVGAGGFILWGLTMA</sequence>
<evidence type="ECO:0000313" key="1">
    <source>
        <dbReference type="EMBL" id="GAG65139.1"/>
    </source>
</evidence>
<gene>
    <name evidence="1" type="ORF">S01H4_07865</name>
</gene>
<accession>X0Z7S6</accession>
<dbReference type="EMBL" id="BART01002624">
    <property type="protein sequence ID" value="GAG65139.1"/>
    <property type="molecule type" value="Genomic_DNA"/>
</dbReference>
<protein>
    <submittedName>
        <fullName evidence="1">Uncharacterized protein</fullName>
    </submittedName>
</protein>